<organism evidence="2 3">
    <name type="scientific">Sclerotinia trifoliorum</name>
    <dbReference type="NCBI Taxonomy" id="28548"/>
    <lineage>
        <taxon>Eukaryota</taxon>
        <taxon>Fungi</taxon>
        <taxon>Dikarya</taxon>
        <taxon>Ascomycota</taxon>
        <taxon>Pezizomycotina</taxon>
        <taxon>Leotiomycetes</taxon>
        <taxon>Helotiales</taxon>
        <taxon>Sclerotiniaceae</taxon>
        <taxon>Sclerotinia</taxon>
    </lineage>
</organism>
<sequence length="321" mass="35970">MAEEQEIWLSQDEENGYSDSDQDFASADPAAFNLALVNQGGQEGGYHVRNKEYMLQRKTVSVISGGFRKKKDRHLLHYPGLRAQVPFTSRHAHQGRRYPLRVSVDVKEAEYRGSNCFRSATERSLQLRPSIPGVDAGITTSWEQNISKDVKFHTTVTGDNPADEVWGDKNLYFDATNLKGKTSKEIADLVTMLANPGGFEDTLSYVSLPVLSYTKDPMSSSSQSSRNYDTNERRQHSLAECGVRKVIRLIVEEDLKSPHTDAAIERAVRGIDSMQPEYGREHPGVAVEVWDWKKCDLSTDVIRFASPKVSGQFVLDGQPGR</sequence>
<evidence type="ECO:0000256" key="1">
    <source>
        <dbReference type="SAM" id="MobiDB-lite"/>
    </source>
</evidence>
<dbReference type="OrthoDB" id="5386278at2759"/>
<evidence type="ECO:0000313" key="2">
    <source>
        <dbReference type="EMBL" id="CAD6446956.1"/>
    </source>
</evidence>
<keyword evidence="3" id="KW-1185">Reference proteome</keyword>
<feature type="region of interest" description="Disordered" evidence="1">
    <location>
        <begin position="1"/>
        <end position="25"/>
    </location>
</feature>
<dbReference type="EMBL" id="CAJHIA010000024">
    <property type="protein sequence ID" value="CAD6446956.1"/>
    <property type="molecule type" value="Genomic_DNA"/>
</dbReference>
<protein>
    <submittedName>
        <fullName evidence="2">8fcc52a9-c818-46da-8552-8705d0aad5b0</fullName>
    </submittedName>
</protein>
<dbReference type="Proteomes" id="UP000624404">
    <property type="component" value="Unassembled WGS sequence"/>
</dbReference>
<dbReference type="AlphaFoldDB" id="A0A8H2ZQN1"/>
<accession>A0A8H2ZQN1</accession>
<name>A0A8H2ZQN1_9HELO</name>
<evidence type="ECO:0000313" key="3">
    <source>
        <dbReference type="Proteomes" id="UP000624404"/>
    </source>
</evidence>
<feature type="compositionally biased region" description="Acidic residues" evidence="1">
    <location>
        <begin position="1"/>
        <end position="22"/>
    </location>
</feature>
<proteinExistence type="predicted"/>
<feature type="compositionally biased region" description="Polar residues" evidence="1">
    <location>
        <begin position="217"/>
        <end position="228"/>
    </location>
</feature>
<comment type="caution">
    <text evidence="2">The sequence shown here is derived from an EMBL/GenBank/DDBJ whole genome shotgun (WGS) entry which is preliminary data.</text>
</comment>
<gene>
    <name evidence="2" type="ORF">SCLTRI_LOCUS6748</name>
</gene>
<reference evidence="2" key="1">
    <citation type="submission" date="2020-10" db="EMBL/GenBank/DDBJ databases">
        <authorList>
            <person name="Kusch S."/>
        </authorList>
    </citation>
    <scope>NUCLEOTIDE SEQUENCE</scope>
    <source>
        <strain evidence="2">SwB9</strain>
    </source>
</reference>
<feature type="region of interest" description="Disordered" evidence="1">
    <location>
        <begin position="215"/>
        <end position="235"/>
    </location>
</feature>